<keyword evidence="2" id="KW-1185">Reference proteome</keyword>
<gene>
    <name evidence="1" type="ORF">P8A18_22030</name>
</gene>
<dbReference type="Proteomes" id="UP001239522">
    <property type="component" value="Chromosome"/>
</dbReference>
<evidence type="ECO:0000313" key="1">
    <source>
        <dbReference type="EMBL" id="WLQ35940.1"/>
    </source>
</evidence>
<accession>A0ABY9HN27</accession>
<dbReference type="EMBL" id="CP120997">
    <property type="protein sequence ID" value="WLQ35940.1"/>
    <property type="molecule type" value="Genomic_DNA"/>
</dbReference>
<organism evidence="1 2">
    <name type="scientific">Streptomyces castrisilvae</name>
    <dbReference type="NCBI Taxonomy" id="3033811"/>
    <lineage>
        <taxon>Bacteria</taxon>
        <taxon>Bacillati</taxon>
        <taxon>Actinomycetota</taxon>
        <taxon>Actinomycetes</taxon>
        <taxon>Kitasatosporales</taxon>
        <taxon>Streptomycetaceae</taxon>
        <taxon>Streptomyces</taxon>
    </lineage>
</organism>
<sequence length="106" mass="11475">MEGTEKVETSLLTGEVSAVLLYVARRFAYEIDMPHLGDLLGHTTYRAMGVAFESDHLSGTTLAVRPLFHPLGAQPGNGRWNELAKDVAPLEGTRTAAAPPADESRR</sequence>
<proteinExistence type="predicted"/>
<reference evidence="1 2" key="1">
    <citation type="submission" date="2023-03" db="EMBL/GenBank/DDBJ databases">
        <title>Isolation and description of six Streptomyces strains from soil environments, able to metabolize different microbial glucans.</title>
        <authorList>
            <person name="Widen T."/>
            <person name="Larsbrink J."/>
        </authorList>
    </citation>
    <scope>NUCLEOTIDE SEQUENCE [LARGE SCALE GENOMIC DNA]</scope>
    <source>
        <strain evidence="1 2">Mut1</strain>
    </source>
</reference>
<dbReference type="RefSeq" id="WP_306056905.1">
    <property type="nucleotide sequence ID" value="NZ_CP120997.1"/>
</dbReference>
<name>A0ABY9HN27_9ACTN</name>
<evidence type="ECO:0000313" key="2">
    <source>
        <dbReference type="Proteomes" id="UP001239522"/>
    </source>
</evidence>
<protein>
    <submittedName>
        <fullName evidence="1">Uncharacterized protein</fullName>
    </submittedName>
</protein>